<evidence type="ECO:0000256" key="1">
    <source>
        <dbReference type="ARBA" id="ARBA00004370"/>
    </source>
</evidence>
<dbReference type="EMBL" id="CAJNOR010004369">
    <property type="protein sequence ID" value="CAF1497052.1"/>
    <property type="molecule type" value="Genomic_DNA"/>
</dbReference>
<feature type="transmembrane region" description="Helical" evidence="5">
    <location>
        <begin position="27"/>
        <end position="50"/>
    </location>
</feature>
<feature type="transmembrane region" description="Helical" evidence="5">
    <location>
        <begin position="94"/>
        <end position="121"/>
    </location>
</feature>
<feature type="transmembrane region" description="Helical" evidence="5">
    <location>
        <begin position="141"/>
        <end position="165"/>
    </location>
</feature>
<organism evidence="8 9">
    <name type="scientific">Adineta ricciae</name>
    <name type="common">Rotifer</name>
    <dbReference type="NCBI Taxonomy" id="249248"/>
    <lineage>
        <taxon>Eukaryota</taxon>
        <taxon>Metazoa</taxon>
        <taxon>Spiralia</taxon>
        <taxon>Gnathifera</taxon>
        <taxon>Rotifera</taxon>
        <taxon>Eurotatoria</taxon>
        <taxon>Bdelloidea</taxon>
        <taxon>Adinetida</taxon>
        <taxon>Adinetidae</taxon>
        <taxon>Adineta</taxon>
    </lineage>
</organism>
<dbReference type="AlphaFoldDB" id="A0A815T150"/>
<dbReference type="GO" id="GO:0004930">
    <property type="term" value="F:G protein-coupled receptor activity"/>
    <property type="evidence" value="ECO:0007669"/>
    <property type="project" value="InterPro"/>
</dbReference>
<gene>
    <name evidence="7" type="ORF">EDS130_LOCUS38638</name>
    <name evidence="8" type="ORF">XAT740_LOCUS39429</name>
</gene>
<evidence type="ECO:0000256" key="4">
    <source>
        <dbReference type="ARBA" id="ARBA00023136"/>
    </source>
</evidence>
<evidence type="ECO:0000259" key="6">
    <source>
        <dbReference type="PROSITE" id="PS50262"/>
    </source>
</evidence>
<dbReference type="Proteomes" id="UP000663852">
    <property type="component" value="Unassembled WGS sequence"/>
</dbReference>
<dbReference type="Gene3D" id="1.20.1070.10">
    <property type="entry name" value="Rhodopsin 7-helix transmembrane proteins"/>
    <property type="match status" value="1"/>
</dbReference>
<name>A0A815T150_ADIRI</name>
<dbReference type="Proteomes" id="UP000663828">
    <property type="component" value="Unassembled WGS sequence"/>
</dbReference>
<dbReference type="CDD" id="cd00637">
    <property type="entry name" value="7tm_classA_rhodopsin-like"/>
    <property type="match status" value="1"/>
</dbReference>
<reference evidence="8" key="1">
    <citation type="submission" date="2021-02" db="EMBL/GenBank/DDBJ databases">
        <authorList>
            <person name="Nowell W R."/>
        </authorList>
    </citation>
    <scope>NUCLEOTIDE SEQUENCE</scope>
</reference>
<keyword evidence="2 5" id="KW-0812">Transmembrane</keyword>
<evidence type="ECO:0000256" key="3">
    <source>
        <dbReference type="ARBA" id="ARBA00022989"/>
    </source>
</evidence>
<dbReference type="SUPFAM" id="SSF81321">
    <property type="entry name" value="Family A G protein-coupled receptor-like"/>
    <property type="match status" value="1"/>
</dbReference>
<evidence type="ECO:0000313" key="9">
    <source>
        <dbReference type="Proteomes" id="UP000663828"/>
    </source>
</evidence>
<evidence type="ECO:0000313" key="7">
    <source>
        <dbReference type="EMBL" id="CAF1437665.1"/>
    </source>
</evidence>
<keyword evidence="9" id="KW-1185">Reference proteome</keyword>
<comment type="caution">
    <text evidence="8">The sequence shown here is derived from an EMBL/GenBank/DDBJ whole genome shotgun (WGS) entry which is preliminary data.</text>
</comment>
<dbReference type="EMBL" id="CAJNOJ010000409">
    <property type="protein sequence ID" value="CAF1437665.1"/>
    <property type="molecule type" value="Genomic_DNA"/>
</dbReference>
<sequence length="335" mass="38963">MSTDSSANNTIDLFPDLEISLSRSARFWIILFLDIPSVICSLCLIIHIIIDRTQRHSLYNHTIFLILIVNLPVQLLDTGLYLSVIRNGLVQPSLPIVCLLWLLADYCFYCMGVILLTWLAIERHILIFYDQWVTNQRGRFLFHYLPLILIIFYVCLFYIVGIFVLPCDNVYDYTSLYCDVGPCLESYKFINLWETNFNYCCPVIIETVASISLLLRVQWQKRRLRRSNQWRKQRRMIMQLGLVSGINTVMNLPLYIVFIARSCGLATQSSTEAKIWFDFLSYGIVFFFPFASLCQFPILRKQITKTLTCIVARPSLPHRLLTISSAKVMPRNNPV</sequence>
<dbReference type="PROSITE" id="PS50262">
    <property type="entry name" value="G_PROTEIN_RECEP_F1_2"/>
    <property type="match status" value="1"/>
</dbReference>
<evidence type="ECO:0000256" key="5">
    <source>
        <dbReference type="SAM" id="Phobius"/>
    </source>
</evidence>
<dbReference type="PROSITE" id="PS00237">
    <property type="entry name" value="G_PROTEIN_RECEP_F1_1"/>
    <property type="match status" value="1"/>
</dbReference>
<evidence type="ECO:0000313" key="8">
    <source>
        <dbReference type="EMBL" id="CAF1497052.1"/>
    </source>
</evidence>
<feature type="transmembrane region" description="Helical" evidence="5">
    <location>
        <begin position="236"/>
        <end position="259"/>
    </location>
</feature>
<proteinExistence type="predicted"/>
<feature type="transmembrane region" description="Helical" evidence="5">
    <location>
        <begin position="196"/>
        <end position="215"/>
    </location>
</feature>
<dbReference type="GO" id="GO:0016020">
    <property type="term" value="C:membrane"/>
    <property type="evidence" value="ECO:0007669"/>
    <property type="project" value="UniProtKB-SubCell"/>
</dbReference>
<comment type="subcellular location">
    <subcellularLocation>
        <location evidence="1">Membrane</location>
    </subcellularLocation>
</comment>
<feature type="domain" description="G-protein coupled receptors family 1 profile" evidence="6">
    <location>
        <begin position="41"/>
        <end position="300"/>
    </location>
</feature>
<dbReference type="InterPro" id="IPR017452">
    <property type="entry name" value="GPCR_Rhodpsn_7TM"/>
</dbReference>
<accession>A0A815T150</accession>
<protein>
    <recommendedName>
        <fullName evidence="6">G-protein coupled receptors family 1 profile domain-containing protein</fullName>
    </recommendedName>
</protein>
<dbReference type="InterPro" id="IPR000276">
    <property type="entry name" value="GPCR_Rhodpsn"/>
</dbReference>
<feature type="transmembrane region" description="Helical" evidence="5">
    <location>
        <begin position="62"/>
        <end position="82"/>
    </location>
</feature>
<keyword evidence="4 5" id="KW-0472">Membrane</keyword>
<evidence type="ECO:0000256" key="2">
    <source>
        <dbReference type="ARBA" id="ARBA00022692"/>
    </source>
</evidence>
<feature type="transmembrane region" description="Helical" evidence="5">
    <location>
        <begin position="279"/>
        <end position="299"/>
    </location>
</feature>
<keyword evidence="3 5" id="KW-1133">Transmembrane helix</keyword>